<evidence type="ECO:0000256" key="6">
    <source>
        <dbReference type="ARBA" id="ARBA00023014"/>
    </source>
</evidence>
<name>A0A1M6SQF5_9AQUI</name>
<evidence type="ECO:0000256" key="2">
    <source>
        <dbReference type="ARBA" id="ARBA00022691"/>
    </source>
</evidence>
<keyword evidence="8" id="KW-0671">Queuosine biosynthesis</keyword>
<feature type="binding site" evidence="8">
    <location>
        <position position="44"/>
    </location>
    <ligand>
        <name>[4Fe-4S] cluster</name>
        <dbReference type="ChEBI" id="CHEBI:49883"/>
        <note>4Fe-4S-S-AdoMet</note>
    </ligand>
</feature>
<evidence type="ECO:0000259" key="9">
    <source>
        <dbReference type="PROSITE" id="PS51918"/>
    </source>
</evidence>
<keyword evidence="6 8" id="KW-0411">Iron-sulfur</keyword>
<dbReference type="Gene3D" id="3.20.20.70">
    <property type="entry name" value="Aldolase class I"/>
    <property type="match status" value="1"/>
</dbReference>
<comment type="function">
    <text evidence="8">Catalyzes the complex heterocyclic radical-mediated conversion of 6-carboxy-5,6,7,8-tetrahydropterin (CPH4) to 7-carboxy-7-deazaguanine (CDG), a step common to the biosynthetic pathways of all 7-deazapurine-containing compounds.</text>
</comment>
<dbReference type="PROSITE" id="PS51918">
    <property type="entry name" value="RADICAL_SAM"/>
    <property type="match status" value="1"/>
</dbReference>
<dbReference type="STRING" id="381751.SAMN05444391_1125"/>
<comment type="caution">
    <text evidence="8">Lacks conserved residue(s) required for the propagation of feature annotation.</text>
</comment>
<dbReference type="GO" id="GO:0016840">
    <property type="term" value="F:carbon-nitrogen lyase activity"/>
    <property type="evidence" value="ECO:0007669"/>
    <property type="project" value="UniProtKB-UniRule"/>
</dbReference>
<keyword evidence="5 8" id="KW-0408">Iron</keyword>
<feature type="binding site" evidence="8">
    <location>
        <begin position="46"/>
        <end position="48"/>
    </location>
    <ligand>
        <name>S-adenosyl-L-methionine</name>
        <dbReference type="ChEBI" id="CHEBI:59789"/>
    </ligand>
</feature>
<comment type="cofactor">
    <cofactor evidence="8">
        <name>[4Fe-4S] cluster</name>
        <dbReference type="ChEBI" id="CHEBI:49883"/>
    </cofactor>
    <text evidence="8">Binds 1 [4Fe-4S] cluster. The cluster is coordinated with 3 cysteines and an exchangeable S-adenosyl-L-methionine.</text>
</comment>
<evidence type="ECO:0000256" key="5">
    <source>
        <dbReference type="ARBA" id="ARBA00023004"/>
    </source>
</evidence>
<dbReference type="CDD" id="cd01335">
    <property type="entry name" value="Radical_SAM"/>
    <property type="match status" value="1"/>
</dbReference>
<comment type="cofactor">
    <cofactor evidence="8">
        <name>Mg(2+)</name>
        <dbReference type="ChEBI" id="CHEBI:18420"/>
    </cofactor>
</comment>
<evidence type="ECO:0000256" key="8">
    <source>
        <dbReference type="HAMAP-Rule" id="MF_00917"/>
    </source>
</evidence>
<protein>
    <recommendedName>
        <fullName evidence="8">7-carboxy-7-deazaguanine synthase</fullName>
        <shortName evidence="8">CDG synthase</shortName>
        <ecNumber evidence="8">4.3.99.3</ecNumber>
    </recommendedName>
    <alternativeName>
        <fullName evidence="8">Queuosine biosynthesis protein QueE</fullName>
    </alternativeName>
</protein>
<dbReference type="GO" id="GO:0051539">
    <property type="term" value="F:4 iron, 4 sulfur cluster binding"/>
    <property type="evidence" value="ECO:0007669"/>
    <property type="project" value="UniProtKB-UniRule"/>
</dbReference>
<evidence type="ECO:0000256" key="7">
    <source>
        <dbReference type="ARBA" id="ARBA00023239"/>
    </source>
</evidence>
<comment type="subunit">
    <text evidence="8">Homodimer.</text>
</comment>
<feature type="binding site" evidence="8">
    <location>
        <position position="40"/>
    </location>
    <ligand>
        <name>[4Fe-4S] cluster</name>
        <dbReference type="ChEBI" id="CHEBI:49883"/>
        <note>4Fe-4S-S-AdoMet</note>
    </ligand>
</feature>
<dbReference type="AlphaFoldDB" id="A0A1M6SQF5"/>
<keyword evidence="4 8" id="KW-0460">Magnesium</keyword>
<evidence type="ECO:0000313" key="10">
    <source>
        <dbReference type="EMBL" id="SHK46972.1"/>
    </source>
</evidence>
<accession>A0A1M6SQF5</accession>
<evidence type="ECO:0000313" key="11">
    <source>
        <dbReference type="Proteomes" id="UP000189810"/>
    </source>
</evidence>
<dbReference type="EMBL" id="LT670846">
    <property type="protein sequence ID" value="SHK46972.1"/>
    <property type="molecule type" value="Genomic_DNA"/>
</dbReference>
<reference evidence="10 11" key="1">
    <citation type="submission" date="2016-11" db="EMBL/GenBank/DDBJ databases">
        <authorList>
            <person name="Jaros S."/>
            <person name="Januszkiewicz K."/>
            <person name="Wedrychowicz H."/>
        </authorList>
    </citation>
    <scope>NUCLEOTIDE SEQUENCE [LARGE SCALE GENOMIC DNA]</scope>
    <source>
        <strain evidence="10 11">DSM 19557</strain>
    </source>
</reference>
<comment type="cofactor">
    <cofactor evidence="8">
        <name>S-adenosyl-L-methionine</name>
        <dbReference type="ChEBI" id="CHEBI:59789"/>
    </cofactor>
    <text evidence="8">Binds 1 S-adenosyl-L-methionine per subunit.</text>
</comment>
<gene>
    <name evidence="8" type="primary">queE</name>
    <name evidence="10" type="ORF">SAMN05444391_1125</name>
</gene>
<keyword evidence="3 8" id="KW-0479">Metal-binding</keyword>
<dbReference type="GO" id="GO:1904047">
    <property type="term" value="F:S-adenosyl-L-methionine binding"/>
    <property type="evidence" value="ECO:0007669"/>
    <property type="project" value="UniProtKB-UniRule"/>
</dbReference>
<dbReference type="EC" id="4.3.99.3" evidence="8"/>
<evidence type="ECO:0000256" key="4">
    <source>
        <dbReference type="ARBA" id="ARBA00022842"/>
    </source>
</evidence>
<dbReference type="SFLD" id="SFLDS00029">
    <property type="entry name" value="Radical_SAM"/>
    <property type="match status" value="1"/>
</dbReference>
<dbReference type="InterPro" id="IPR007197">
    <property type="entry name" value="rSAM"/>
</dbReference>
<dbReference type="RefSeq" id="WP_079654232.1">
    <property type="nucleotide sequence ID" value="NZ_LT670846.1"/>
</dbReference>
<dbReference type="UniPathway" id="UPA00391"/>
<dbReference type="PANTHER" id="PTHR42836">
    <property type="entry name" value="7-CARBOXY-7-DEAZAGUANINE SYNTHASE"/>
    <property type="match status" value="1"/>
</dbReference>
<keyword evidence="7 8" id="KW-0456">Lyase</keyword>
<dbReference type="PANTHER" id="PTHR42836:SF1">
    <property type="entry name" value="7-CARBOXY-7-DEAZAGUANINE SYNTHASE"/>
    <property type="match status" value="1"/>
</dbReference>
<dbReference type="InterPro" id="IPR013785">
    <property type="entry name" value="Aldolase_TIM"/>
</dbReference>
<dbReference type="InterPro" id="IPR058240">
    <property type="entry name" value="rSAM_sf"/>
</dbReference>
<feature type="binding site" evidence="8">
    <location>
        <position position="36"/>
    </location>
    <ligand>
        <name>substrate</name>
    </ligand>
</feature>
<dbReference type="InterPro" id="IPR024924">
    <property type="entry name" value="7-CO-7-deazaguanine_synth-like"/>
</dbReference>
<comment type="similarity">
    <text evidence="8">Belongs to the radical SAM superfamily. 7-carboxy-7-deazaguanine synthase family.</text>
</comment>
<dbReference type="HAMAP" id="MF_00917">
    <property type="entry name" value="QueE"/>
    <property type="match status" value="1"/>
</dbReference>
<keyword evidence="1 8" id="KW-0004">4Fe-4S</keyword>
<comment type="pathway">
    <text evidence="8">Purine metabolism; 7-cyano-7-deazaguanine biosynthesis.</text>
</comment>
<dbReference type="GO" id="GO:0000287">
    <property type="term" value="F:magnesium ion binding"/>
    <property type="evidence" value="ECO:0007669"/>
    <property type="project" value="UniProtKB-UniRule"/>
</dbReference>
<comment type="catalytic activity">
    <reaction evidence="8">
        <text>6-carboxy-5,6,7,8-tetrahydropterin + H(+) = 7-carboxy-7-carbaguanine + NH4(+)</text>
        <dbReference type="Rhea" id="RHEA:27974"/>
        <dbReference type="ChEBI" id="CHEBI:15378"/>
        <dbReference type="ChEBI" id="CHEBI:28938"/>
        <dbReference type="ChEBI" id="CHEBI:61032"/>
        <dbReference type="ChEBI" id="CHEBI:61036"/>
        <dbReference type="EC" id="4.3.99.3"/>
    </reaction>
</comment>
<organism evidence="10 11">
    <name type="scientific">Thermocrinis minervae</name>
    <dbReference type="NCBI Taxonomy" id="381751"/>
    <lineage>
        <taxon>Bacteria</taxon>
        <taxon>Pseudomonadati</taxon>
        <taxon>Aquificota</taxon>
        <taxon>Aquificia</taxon>
        <taxon>Aquificales</taxon>
        <taxon>Aquificaceae</taxon>
        <taxon>Thermocrinis</taxon>
    </lineage>
</organism>
<dbReference type="GO" id="GO:0008616">
    <property type="term" value="P:tRNA queuosine(34) biosynthetic process"/>
    <property type="evidence" value="ECO:0007669"/>
    <property type="project" value="UniProtKB-UniRule"/>
</dbReference>
<feature type="binding site" evidence="8">
    <location>
        <position position="85"/>
    </location>
    <ligand>
        <name>S-adenosyl-L-methionine</name>
        <dbReference type="ChEBI" id="CHEBI:59789"/>
    </ligand>
</feature>
<keyword evidence="11" id="KW-1185">Reference proteome</keyword>
<dbReference type="SUPFAM" id="SSF102114">
    <property type="entry name" value="Radical SAM enzymes"/>
    <property type="match status" value="1"/>
</dbReference>
<keyword evidence="2 8" id="KW-0949">S-adenosyl-L-methionine</keyword>
<feature type="binding site" evidence="8">
    <location>
        <position position="47"/>
    </location>
    <ligand>
        <name>[4Fe-4S] cluster</name>
        <dbReference type="ChEBI" id="CHEBI:49883"/>
        <note>4Fe-4S-S-AdoMet</note>
    </ligand>
</feature>
<evidence type="ECO:0000256" key="1">
    <source>
        <dbReference type="ARBA" id="ARBA00022485"/>
    </source>
</evidence>
<dbReference type="Pfam" id="PF04055">
    <property type="entry name" value="Radical_SAM"/>
    <property type="match status" value="1"/>
</dbReference>
<proteinExistence type="inferred from homology"/>
<feature type="domain" description="Radical SAM core" evidence="9">
    <location>
        <begin position="27"/>
        <end position="221"/>
    </location>
</feature>
<sequence>MLRSEVRRKTNLKISEIYPTIQGEGLLVGVPSLFIRLQGCNLRCPWCDQPESLELSSTKATLMSLEDILQKVLTFPYGHVVITGGEPFLHKELSILVEELLLLGKSVQIETNGTLWNEAIEPFAYRIHITCSPKGVVNWYVNPNIIMYAKELKFVVDDAIDLDVLLRKEFLRFLEEGRVVLQPEGNKKVYLWKALELQENLLHMGYQVRIIPQVHKLIGLD</sequence>
<feature type="binding site" evidence="8">
    <location>
        <position position="83"/>
    </location>
    <ligand>
        <name>substrate</name>
    </ligand>
</feature>
<dbReference type="Proteomes" id="UP000189810">
    <property type="component" value="Chromosome I"/>
</dbReference>
<dbReference type="OrthoDB" id="9792276at2"/>
<feature type="binding site" evidence="8">
    <location>
        <begin position="132"/>
        <end position="134"/>
    </location>
    <ligand>
        <name>S-adenosyl-L-methionine</name>
        <dbReference type="ChEBI" id="CHEBI:59789"/>
    </ligand>
</feature>
<dbReference type="PIRSF" id="PIRSF000370">
    <property type="entry name" value="QueE"/>
    <property type="match status" value="1"/>
</dbReference>
<feature type="binding site" evidence="8">
    <location>
        <begin position="21"/>
        <end position="23"/>
    </location>
    <ligand>
        <name>substrate</name>
    </ligand>
</feature>
<evidence type="ECO:0000256" key="3">
    <source>
        <dbReference type="ARBA" id="ARBA00022723"/>
    </source>
</evidence>